<dbReference type="Proteomes" id="UP001596147">
    <property type="component" value="Unassembled WGS sequence"/>
</dbReference>
<feature type="transmembrane region" description="Helical" evidence="5">
    <location>
        <begin position="69"/>
        <end position="89"/>
    </location>
</feature>
<feature type="transmembrane region" description="Helical" evidence="5">
    <location>
        <begin position="130"/>
        <end position="150"/>
    </location>
</feature>
<feature type="transmembrane region" description="Helical" evidence="5">
    <location>
        <begin position="101"/>
        <end position="124"/>
    </location>
</feature>
<gene>
    <name evidence="7" type="ORF">ACFPM4_07520</name>
</gene>
<feature type="domain" description="Yip1" evidence="6">
    <location>
        <begin position="8"/>
        <end position="178"/>
    </location>
</feature>
<evidence type="ECO:0000313" key="7">
    <source>
        <dbReference type="EMBL" id="MFC5464598.1"/>
    </source>
</evidence>
<reference evidence="8" key="1">
    <citation type="journal article" date="2019" name="Int. J. Syst. Evol. Microbiol.">
        <title>The Global Catalogue of Microorganisms (GCM) 10K type strain sequencing project: providing services to taxonomists for standard genome sequencing and annotation.</title>
        <authorList>
            <consortium name="The Broad Institute Genomics Platform"/>
            <consortium name="The Broad Institute Genome Sequencing Center for Infectious Disease"/>
            <person name="Wu L."/>
            <person name="Ma J."/>
        </authorList>
    </citation>
    <scope>NUCLEOTIDE SEQUENCE [LARGE SCALE GENOMIC DNA]</scope>
    <source>
        <strain evidence="8">CGMCC 1.12237</strain>
    </source>
</reference>
<evidence type="ECO:0000256" key="1">
    <source>
        <dbReference type="ARBA" id="ARBA00004141"/>
    </source>
</evidence>
<evidence type="ECO:0000259" key="6">
    <source>
        <dbReference type="Pfam" id="PF04893"/>
    </source>
</evidence>
<dbReference type="Pfam" id="PF04893">
    <property type="entry name" value="Yip1"/>
    <property type="match status" value="1"/>
</dbReference>
<sequence>MTTLKNMKQVMAHPLDFFYELQNPSRLKWSHGVILILLAFVARMASLLLVGYHFETREAYQISYGHELIWIVVPWITWCVANWSVSTILDGEGKFKEIFVGSAYCLAPYIVFIIPITLLTNVIALSEGEFYRTLSMFVFAWVGLLILIKVKVLHDFELGKLIFITFITLLAVAIIWFLGILLYGLLSQFISFFFDIFKEIRFRL</sequence>
<comment type="subcellular location">
    <subcellularLocation>
        <location evidence="1">Membrane</location>
        <topology evidence="1">Multi-pass membrane protein</topology>
    </subcellularLocation>
</comment>
<proteinExistence type="predicted"/>
<dbReference type="InterPro" id="IPR006977">
    <property type="entry name" value="Yip1_dom"/>
</dbReference>
<evidence type="ECO:0000256" key="5">
    <source>
        <dbReference type="SAM" id="Phobius"/>
    </source>
</evidence>
<protein>
    <submittedName>
        <fullName evidence="7">Yip1 family protein</fullName>
    </submittedName>
</protein>
<evidence type="ECO:0000256" key="2">
    <source>
        <dbReference type="ARBA" id="ARBA00022692"/>
    </source>
</evidence>
<feature type="transmembrane region" description="Helical" evidence="5">
    <location>
        <begin position="33"/>
        <end position="54"/>
    </location>
</feature>
<keyword evidence="8" id="KW-1185">Reference proteome</keyword>
<dbReference type="RefSeq" id="WP_144923550.1">
    <property type="nucleotide sequence ID" value="NZ_JBHSMC010000010.1"/>
</dbReference>
<keyword evidence="4 5" id="KW-0472">Membrane</keyword>
<keyword evidence="3 5" id="KW-1133">Transmembrane helix</keyword>
<comment type="caution">
    <text evidence="7">The sequence shown here is derived from an EMBL/GenBank/DDBJ whole genome shotgun (WGS) entry which is preliminary data.</text>
</comment>
<organism evidence="7 8">
    <name type="scientific">Lederbergia graminis</name>
    <dbReference type="NCBI Taxonomy" id="735518"/>
    <lineage>
        <taxon>Bacteria</taxon>
        <taxon>Bacillati</taxon>
        <taxon>Bacillota</taxon>
        <taxon>Bacilli</taxon>
        <taxon>Bacillales</taxon>
        <taxon>Bacillaceae</taxon>
        <taxon>Lederbergia</taxon>
    </lineage>
</organism>
<dbReference type="EMBL" id="JBHSMC010000010">
    <property type="protein sequence ID" value="MFC5464598.1"/>
    <property type="molecule type" value="Genomic_DNA"/>
</dbReference>
<evidence type="ECO:0000256" key="3">
    <source>
        <dbReference type="ARBA" id="ARBA00022989"/>
    </source>
</evidence>
<name>A0ABW0LFN1_9BACI</name>
<feature type="transmembrane region" description="Helical" evidence="5">
    <location>
        <begin position="162"/>
        <end position="186"/>
    </location>
</feature>
<evidence type="ECO:0000256" key="4">
    <source>
        <dbReference type="ARBA" id="ARBA00023136"/>
    </source>
</evidence>
<accession>A0ABW0LFN1</accession>
<keyword evidence="2 5" id="KW-0812">Transmembrane</keyword>
<evidence type="ECO:0000313" key="8">
    <source>
        <dbReference type="Proteomes" id="UP001596147"/>
    </source>
</evidence>